<evidence type="ECO:0000256" key="1">
    <source>
        <dbReference type="SAM" id="Phobius"/>
    </source>
</evidence>
<dbReference type="InterPro" id="IPR048677">
    <property type="entry name" value="TssM1_hel"/>
</dbReference>
<dbReference type="PANTHER" id="PTHR36153">
    <property type="entry name" value="INNER MEMBRANE PROTEIN-RELATED"/>
    <property type="match status" value="1"/>
</dbReference>
<evidence type="ECO:0000259" key="4">
    <source>
        <dbReference type="Pfam" id="PF14331"/>
    </source>
</evidence>
<keyword evidence="1" id="KW-0472">Membrane</keyword>
<organism evidence="6 7">
    <name type="scientific">Niveibacterium microcysteis</name>
    <dbReference type="NCBI Taxonomy" id="2811415"/>
    <lineage>
        <taxon>Bacteria</taxon>
        <taxon>Pseudomonadati</taxon>
        <taxon>Pseudomonadota</taxon>
        <taxon>Betaproteobacteria</taxon>
        <taxon>Rhodocyclales</taxon>
        <taxon>Rhodocyclaceae</taxon>
        <taxon>Niveibacterium</taxon>
    </lineage>
</organism>
<dbReference type="InterPro" id="IPR010623">
    <property type="entry name" value="IcmF_C"/>
</dbReference>
<feature type="domain" description="Type VI secretion system component TssM1 helical" evidence="5">
    <location>
        <begin position="966"/>
        <end position="1056"/>
    </location>
</feature>
<dbReference type="InterPro" id="IPR009612">
    <property type="entry name" value="IcmF-rel"/>
</dbReference>
<dbReference type="NCBIfam" id="TIGR03348">
    <property type="entry name" value="VI_IcmF"/>
    <property type="match status" value="1"/>
</dbReference>
<protein>
    <submittedName>
        <fullName evidence="6">Type VI secretion system membrane subunit TssM</fullName>
    </submittedName>
</protein>
<evidence type="ECO:0000259" key="3">
    <source>
        <dbReference type="Pfam" id="PF06761"/>
    </source>
</evidence>
<feature type="domain" description="IcmF-related" evidence="3">
    <location>
        <begin position="466"/>
        <end position="810"/>
    </location>
</feature>
<name>A0ABX7M2F8_9RHOO</name>
<dbReference type="InterPro" id="IPR027417">
    <property type="entry name" value="P-loop_NTPase"/>
</dbReference>
<feature type="transmembrane region" description="Helical" evidence="1">
    <location>
        <begin position="12"/>
        <end position="32"/>
    </location>
</feature>
<evidence type="ECO:0000259" key="5">
    <source>
        <dbReference type="Pfam" id="PF21070"/>
    </source>
</evidence>
<dbReference type="PANTHER" id="PTHR36153:SF1">
    <property type="entry name" value="TYPE VI SECRETION SYSTEM COMPONENT TSSM1"/>
    <property type="match status" value="1"/>
</dbReference>
<reference evidence="6 7" key="1">
    <citation type="submission" date="2021-02" db="EMBL/GenBank/DDBJ databases">
        <title>Niveibacterium changnyeongensis HC41.</title>
        <authorList>
            <person name="Kang M."/>
        </authorList>
    </citation>
    <scope>NUCLEOTIDE SEQUENCE [LARGE SCALE GENOMIC DNA]</scope>
    <source>
        <strain evidence="6 7">HC41</strain>
    </source>
</reference>
<feature type="domain" description="Type VI secretion system component TssM1 N-terminal" evidence="4">
    <location>
        <begin position="162"/>
        <end position="418"/>
    </location>
</feature>
<evidence type="ECO:0000313" key="7">
    <source>
        <dbReference type="Proteomes" id="UP000663570"/>
    </source>
</evidence>
<dbReference type="RefSeq" id="WP_206253776.1">
    <property type="nucleotide sequence ID" value="NZ_CP071060.1"/>
</dbReference>
<keyword evidence="1" id="KW-0812">Transmembrane</keyword>
<dbReference type="InterPro" id="IPR017731">
    <property type="entry name" value="TssM1-like"/>
</dbReference>
<keyword evidence="1" id="KW-1133">Transmembrane helix</keyword>
<evidence type="ECO:0000313" key="6">
    <source>
        <dbReference type="EMBL" id="QSI75953.1"/>
    </source>
</evidence>
<dbReference type="EMBL" id="CP071060">
    <property type="protein sequence ID" value="QSI75953.1"/>
    <property type="molecule type" value="Genomic_DNA"/>
</dbReference>
<dbReference type="InterPro" id="IPR053156">
    <property type="entry name" value="T6SS_TssM-like"/>
</dbReference>
<feature type="transmembrane region" description="Helical" evidence="1">
    <location>
        <begin position="413"/>
        <end position="435"/>
    </location>
</feature>
<dbReference type="Proteomes" id="UP000663570">
    <property type="component" value="Chromosome"/>
</dbReference>
<sequence length="1219" mass="133102">MLLSAHTLKLALWWAIAAIVLILLIVLGAWGLRRRRAAREAAALTQMLTQESERAVSRATPSKRGEVDVLRRRMGEAIATIKGSKLGELSGRAALYELPWYMVIGNPAAGKSSAVVNSGLQFPFADQGGSIVQGIGGTRNCDWFFTTEGILLDTAGRYAVEDEDRGEWLGFLHLLKRHRPKAPINGIVVAASVQELTQNRPEYGIKLAKQIRARVQELTAELEVFAPVYIVFTKVDLIAGFAEFFDDCDAAERARVWGATLAYDADGSADPVARFDEHFDRLYEGLREQSVARMALYRGEKLGAGVLTFPLEFSAVRPALRAFVATLFEDNPFQFKPIFRGFYFTSALQEGRAAGTSSERIADRFGLKLAPAVDMPVSSQGGFFLRDLFSKVIFADRALVRQYASRTRTRMRAVAFAASVVGFGLVLGALAWSYVSNQRLVSHVQADLAKAVRLQEGRQDLASRIEALELMQDRIEQLERYREDRPAGLGFGLYQGDTLEAKLRAEYFHGARQILLKPVAESLEGYLAEVNRRSGELAPAQTGAAEKVAARQDGAAQPYRDASPTDVQDAYNALKTYLMLGSHEHVEPGHLNDQLARFWRNWLENNRGEMPRERMIRSAERMLAFVVAQSAQPDFPLVETRLALVDQTRDVLRKVVKGQPARERVYAQIKARAATRFPSMTVARIVGDDARDLVAGSHAIPGTFTREAWEGYVEAAIKEAASKELQSTDWVLKTAARDDLSLEGSPEQIQKALTLMYKTDYAAEWKKFLQGVTVADFASFDDAVKQLNRLGDPVNSPIGKVLDTVYRQTSWDNPSLLNDGLAKAQSGFVEWFKQTILRQSPAQVTVNVSAGKTEIPMGPVGREFAAIANLVVERPEARDGSLLKGYLQSLAKVRSRFNQMKTAGDAGPAARQLMMQTLEGSGSELSDALRQVDEQVLASIPDSARGTIRPLLVRPLMMAFAVIVKPAETELNRTWAAQVYDPFMRSLAEKYPFTQNARVEAGAGEIAQVFGPEGAVSKFVQTSMGPLVVRRGDTLAARTWADMGVKLAPEFADNFARFVAPVAGAAAGAGGDPAGGSTPQTVFQIQPQPVSGVTEYTIEIDGQVLRYRMGVQDWANFVWPSGKGAPGARITAVAYDGRTVEVASQPGAAGLERLINTAQKKRRSDGTFEMTWSNNGVAVTVNLRIVSSAQADTSANASAPQKSGLLGIKLPAAVAGGGA</sequence>
<dbReference type="SUPFAM" id="SSF52540">
    <property type="entry name" value="P-loop containing nucleoside triphosphate hydrolases"/>
    <property type="match status" value="1"/>
</dbReference>
<evidence type="ECO:0000259" key="2">
    <source>
        <dbReference type="Pfam" id="PF06744"/>
    </source>
</evidence>
<proteinExistence type="predicted"/>
<dbReference type="Pfam" id="PF14331">
    <property type="entry name" value="IcmF-related_N"/>
    <property type="match status" value="1"/>
</dbReference>
<dbReference type="Pfam" id="PF06744">
    <property type="entry name" value="IcmF_C"/>
    <property type="match status" value="1"/>
</dbReference>
<dbReference type="Pfam" id="PF21070">
    <property type="entry name" value="IcmF_helical"/>
    <property type="match status" value="1"/>
</dbReference>
<feature type="domain" description="Type VI secretion system IcmF C-terminal" evidence="2">
    <location>
        <begin position="1083"/>
        <end position="1186"/>
    </location>
</feature>
<gene>
    <name evidence="6" type="primary">tssM</name>
    <name evidence="6" type="ORF">JY500_15915</name>
</gene>
<accession>A0ABX7M2F8</accession>
<dbReference type="Pfam" id="PF06761">
    <property type="entry name" value="IcmF-related"/>
    <property type="match status" value="1"/>
</dbReference>
<keyword evidence="7" id="KW-1185">Reference proteome</keyword>
<dbReference type="InterPro" id="IPR025743">
    <property type="entry name" value="TssM1_N"/>
</dbReference>